<feature type="chain" id="PRO_5006867452" evidence="7">
    <location>
        <begin position="20"/>
        <end position="230"/>
    </location>
</feature>
<keyword evidence="10" id="KW-1185">Reference proteome</keyword>
<feature type="transmembrane region" description="Helical" evidence="6">
    <location>
        <begin position="123"/>
        <end position="140"/>
    </location>
</feature>
<keyword evidence="3 6" id="KW-1133">Transmembrane helix</keyword>
<dbReference type="EMBL" id="LDAU01000159">
    <property type="protein sequence ID" value="KRX02055.1"/>
    <property type="molecule type" value="Genomic_DNA"/>
</dbReference>
<dbReference type="SMART" id="SM00271">
    <property type="entry name" value="DnaJ"/>
    <property type="match status" value="1"/>
</dbReference>
<dbReference type="GO" id="GO:0005789">
    <property type="term" value="C:endoplasmic reticulum membrane"/>
    <property type="evidence" value="ECO:0007669"/>
    <property type="project" value="TreeGrafter"/>
</dbReference>
<dbReference type="PRINTS" id="PR00625">
    <property type="entry name" value="JDOMAIN"/>
</dbReference>
<evidence type="ECO:0000256" key="6">
    <source>
        <dbReference type="SAM" id="Phobius"/>
    </source>
</evidence>
<dbReference type="Proteomes" id="UP000054937">
    <property type="component" value="Unassembled WGS sequence"/>
</dbReference>
<name>A0A0V0QIQ3_PSEPJ</name>
<dbReference type="Gene3D" id="1.10.287.110">
    <property type="entry name" value="DnaJ domain"/>
    <property type="match status" value="1"/>
</dbReference>
<dbReference type="OrthoDB" id="307514at2759"/>
<gene>
    <name evidence="9" type="ORF">PPERSA_07700</name>
</gene>
<comment type="subcellular location">
    <subcellularLocation>
        <location evidence="1">Membrane</location>
        <topology evidence="1">Multi-pass membrane protein</topology>
    </subcellularLocation>
</comment>
<accession>A0A0V0QIQ3</accession>
<feature type="domain" description="J" evidence="8">
    <location>
        <begin position="30"/>
        <end position="97"/>
    </location>
</feature>
<keyword evidence="5" id="KW-0143">Chaperone</keyword>
<proteinExistence type="predicted"/>
<comment type="caution">
    <text evidence="9">The sequence shown here is derived from an EMBL/GenBank/DDBJ whole genome shotgun (WGS) entry which is preliminary data.</text>
</comment>
<reference evidence="9 10" key="1">
    <citation type="journal article" date="2015" name="Sci. Rep.">
        <title>Genome of the facultative scuticociliatosis pathogen Pseudocohnilembus persalinus provides insight into its virulence through horizontal gene transfer.</title>
        <authorList>
            <person name="Xiong J."/>
            <person name="Wang G."/>
            <person name="Cheng J."/>
            <person name="Tian M."/>
            <person name="Pan X."/>
            <person name="Warren A."/>
            <person name="Jiang C."/>
            <person name="Yuan D."/>
            <person name="Miao W."/>
        </authorList>
    </citation>
    <scope>NUCLEOTIDE SEQUENCE [LARGE SCALE GENOMIC DNA]</scope>
    <source>
        <strain evidence="9">36N120E</strain>
    </source>
</reference>
<evidence type="ECO:0000256" key="5">
    <source>
        <dbReference type="ARBA" id="ARBA00023186"/>
    </source>
</evidence>
<keyword evidence="4 6" id="KW-0472">Membrane</keyword>
<dbReference type="AlphaFoldDB" id="A0A0V0QIQ3"/>
<evidence type="ECO:0000313" key="9">
    <source>
        <dbReference type="EMBL" id="KRX02055.1"/>
    </source>
</evidence>
<evidence type="ECO:0000256" key="2">
    <source>
        <dbReference type="ARBA" id="ARBA00022692"/>
    </source>
</evidence>
<feature type="signal peptide" evidence="7">
    <location>
        <begin position="1"/>
        <end position="19"/>
    </location>
</feature>
<dbReference type="Pfam" id="PF00226">
    <property type="entry name" value="DnaJ"/>
    <property type="match status" value="1"/>
</dbReference>
<dbReference type="PROSITE" id="PS50076">
    <property type="entry name" value="DNAJ_2"/>
    <property type="match status" value="1"/>
</dbReference>
<dbReference type="GO" id="GO:0006457">
    <property type="term" value="P:protein folding"/>
    <property type="evidence" value="ECO:0007669"/>
    <property type="project" value="InterPro"/>
</dbReference>
<protein>
    <submittedName>
        <fullName evidence="9">DnaJ domain</fullName>
    </submittedName>
</protein>
<dbReference type="InterPro" id="IPR036869">
    <property type="entry name" value="J_dom_sf"/>
</dbReference>
<evidence type="ECO:0000256" key="1">
    <source>
        <dbReference type="ARBA" id="ARBA00004141"/>
    </source>
</evidence>
<organism evidence="9 10">
    <name type="scientific">Pseudocohnilembus persalinus</name>
    <name type="common">Ciliate</name>
    <dbReference type="NCBI Taxonomy" id="266149"/>
    <lineage>
        <taxon>Eukaryota</taxon>
        <taxon>Sar</taxon>
        <taxon>Alveolata</taxon>
        <taxon>Ciliophora</taxon>
        <taxon>Intramacronucleata</taxon>
        <taxon>Oligohymenophorea</taxon>
        <taxon>Scuticociliatia</taxon>
        <taxon>Philasterida</taxon>
        <taxon>Pseudocohnilembidae</taxon>
        <taxon>Pseudocohnilembus</taxon>
    </lineage>
</organism>
<keyword evidence="7" id="KW-0732">Signal</keyword>
<dbReference type="PANTHER" id="PTHR44176:SF1">
    <property type="entry name" value="DNAJ HOMOLOG SUBFAMILY C MEMBER 25"/>
    <property type="match status" value="1"/>
</dbReference>
<dbReference type="OMA" id="GTENCYS"/>
<evidence type="ECO:0000256" key="4">
    <source>
        <dbReference type="ARBA" id="ARBA00023136"/>
    </source>
</evidence>
<dbReference type="InterPro" id="IPR001623">
    <property type="entry name" value="DnaJ_domain"/>
</dbReference>
<dbReference type="CDD" id="cd06257">
    <property type="entry name" value="DnaJ"/>
    <property type="match status" value="1"/>
</dbReference>
<evidence type="ECO:0000313" key="10">
    <source>
        <dbReference type="Proteomes" id="UP000054937"/>
    </source>
</evidence>
<keyword evidence="2 6" id="KW-0812">Transmembrane</keyword>
<dbReference type="InParanoid" id="A0A0V0QIQ3"/>
<dbReference type="PANTHER" id="PTHR44176">
    <property type="entry name" value="DNAJ HOMOLOG SUBFAMILY C MEMBER 25"/>
    <property type="match status" value="1"/>
</dbReference>
<sequence length="230" mass="28006">MNITFLLILIVALLKITEASIQDKFCGKYNCYTELELTRDATIDEIKKSYRKLSRKYHPDMQRYSDIKDTQGLQQRINAAYETLNDPEIRKSYDFFLDHPEYNQMHHYYNYYKAYYLPQIDPSFVITIFILLMSSLQYFGRKTMYQRALKMVQQSDTFKREVNLRFNDPKNKKKIEQDEKDFLVSLQLWIKNNLDTYNAEQEKIMKEQQQKLFQQSGKYKRYVRYMKNQK</sequence>
<evidence type="ECO:0000256" key="7">
    <source>
        <dbReference type="SAM" id="SignalP"/>
    </source>
</evidence>
<dbReference type="SUPFAM" id="SSF46565">
    <property type="entry name" value="Chaperone J-domain"/>
    <property type="match status" value="1"/>
</dbReference>
<dbReference type="InterPro" id="IPR044632">
    <property type="entry name" value="DNAJC25-like"/>
</dbReference>
<evidence type="ECO:0000259" key="8">
    <source>
        <dbReference type="PROSITE" id="PS50076"/>
    </source>
</evidence>
<evidence type="ECO:0000256" key="3">
    <source>
        <dbReference type="ARBA" id="ARBA00022989"/>
    </source>
</evidence>